<dbReference type="AlphaFoldDB" id="A0ABD3P7D2"/>
<name>A0ABD3P7D2_9STRA</name>
<feature type="chain" id="PRO_5044827265" description="VOC domain-containing protein" evidence="2">
    <location>
        <begin position="21"/>
        <end position="330"/>
    </location>
</feature>
<dbReference type="Proteomes" id="UP001530400">
    <property type="component" value="Unassembled WGS sequence"/>
</dbReference>
<dbReference type="InterPro" id="IPR029068">
    <property type="entry name" value="Glyas_Bleomycin-R_OHBP_Dase"/>
</dbReference>
<organism evidence="3 4">
    <name type="scientific">Cyclotella atomus</name>
    <dbReference type="NCBI Taxonomy" id="382360"/>
    <lineage>
        <taxon>Eukaryota</taxon>
        <taxon>Sar</taxon>
        <taxon>Stramenopiles</taxon>
        <taxon>Ochrophyta</taxon>
        <taxon>Bacillariophyta</taxon>
        <taxon>Coscinodiscophyceae</taxon>
        <taxon>Thalassiosirophycidae</taxon>
        <taxon>Stephanodiscales</taxon>
        <taxon>Stephanodiscaceae</taxon>
        <taxon>Cyclotella</taxon>
    </lineage>
</organism>
<evidence type="ECO:0000313" key="4">
    <source>
        <dbReference type="Proteomes" id="UP001530400"/>
    </source>
</evidence>
<feature type="signal peptide" evidence="2">
    <location>
        <begin position="1"/>
        <end position="20"/>
    </location>
</feature>
<feature type="compositionally biased region" description="Low complexity" evidence="1">
    <location>
        <begin position="71"/>
        <end position="88"/>
    </location>
</feature>
<keyword evidence="2" id="KW-0732">Signal</keyword>
<gene>
    <name evidence="3" type="ORF">ACHAWO_000301</name>
</gene>
<sequence length="330" mass="37350">MKRVHVVVFYSLLGSSFASAFVCAPGNFICNSGSQSSLQTQHRTNNAICSRSPMQQYTTACKANRSDDAVTSSSTSSSSSSSDSKTTKSKLSTRTFTHHIAIKTRNIENAINFYSLLGFRLETKFLSASKCAWLIHTSHDEDDDNLSTIVSRIELMQVPPYLLNEPEGMKRRGIDMTKHEELLGLNHFALDVTHNIPKTLEPSQKGTSCEMYQLGEWIQDLNQESIEKFGLALRIASPPFKRLIGRELYEIAFLYDADGALVELLNHQGTLEQEMEIDDWKPTFRGYQTGLNDLSDLLDEEEELDEAALYEKWREMTRDMYGDGEVEEEE</sequence>
<evidence type="ECO:0000256" key="2">
    <source>
        <dbReference type="SAM" id="SignalP"/>
    </source>
</evidence>
<feature type="region of interest" description="Disordered" evidence="1">
    <location>
        <begin position="68"/>
        <end position="88"/>
    </location>
</feature>
<proteinExistence type="predicted"/>
<evidence type="ECO:0008006" key="5">
    <source>
        <dbReference type="Google" id="ProtNLM"/>
    </source>
</evidence>
<reference evidence="3 4" key="1">
    <citation type="submission" date="2024-10" db="EMBL/GenBank/DDBJ databases">
        <title>Updated reference genomes for cyclostephanoid diatoms.</title>
        <authorList>
            <person name="Roberts W.R."/>
            <person name="Alverson A.J."/>
        </authorList>
    </citation>
    <scope>NUCLEOTIDE SEQUENCE [LARGE SCALE GENOMIC DNA]</scope>
    <source>
        <strain evidence="3 4">AJA010-31</strain>
    </source>
</reference>
<comment type="caution">
    <text evidence="3">The sequence shown here is derived from an EMBL/GenBank/DDBJ whole genome shotgun (WGS) entry which is preliminary data.</text>
</comment>
<evidence type="ECO:0000313" key="3">
    <source>
        <dbReference type="EMBL" id="KAL3783709.1"/>
    </source>
</evidence>
<dbReference type="Gene3D" id="3.10.180.10">
    <property type="entry name" value="2,3-Dihydroxybiphenyl 1,2-Dioxygenase, domain 1"/>
    <property type="match status" value="1"/>
</dbReference>
<protein>
    <recommendedName>
        <fullName evidence="5">VOC domain-containing protein</fullName>
    </recommendedName>
</protein>
<dbReference type="CDD" id="cd06587">
    <property type="entry name" value="VOC"/>
    <property type="match status" value="1"/>
</dbReference>
<accession>A0ABD3P7D2</accession>
<keyword evidence="4" id="KW-1185">Reference proteome</keyword>
<dbReference type="EMBL" id="JALLPJ020000754">
    <property type="protein sequence ID" value="KAL3783709.1"/>
    <property type="molecule type" value="Genomic_DNA"/>
</dbReference>
<evidence type="ECO:0000256" key="1">
    <source>
        <dbReference type="SAM" id="MobiDB-lite"/>
    </source>
</evidence>
<dbReference type="SUPFAM" id="SSF54593">
    <property type="entry name" value="Glyoxalase/Bleomycin resistance protein/Dihydroxybiphenyl dioxygenase"/>
    <property type="match status" value="1"/>
</dbReference>